<sequence length="83" mass="9461">MQRIQKIYFWKVVWGASPLLSGASRDSTWPRQFVRVGGSVGLWTRIILVAEAIREYQGFVFGWSWPGVGQAGLYQLVDCLKNK</sequence>
<organism evidence="1 2">
    <name type="scientific">Pseudomonas syringae pv. philadelphi</name>
    <dbReference type="NCBI Taxonomy" id="251706"/>
    <lineage>
        <taxon>Bacteria</taxon>
        <taxon>Pseudomonadati</taxon>
        <taxon>Pseudomonadota</taxon>
        <taxon>Gammaproteobacteria</taxon>
        <taxon>Pseudomonadales</taxon>
        <taxon>Pseudomonadaceae</taxon>
        <taxon>Pseudomonas</taxon>
    </lineage>
</organism>
<evidence type="ECO:0000313" key="1">
    <source>
        <dbReference type="EMBL" id="RMO90997.1"/>
    </source>
</evidence>
<protein>
    <submittedName>
        <fullName evidence="1">Uncharacterized protein</fullName>
    </submittedName>
</protein>
<proteinExistence type="predicted"/>
<dbReference type="EMBL" id="RBQB01000136">
    <property type="protein sequence ID" value="RMO90997.1"/>
    <property type="molecule type" value="Genomic_DNA"/>
</dbReference>
<comment type="caution">
    <text evidence="1">The sequence shown here is derived from an EMBL/GenBank/DDBJ whole genome shotgun (WGS) entry which is preliminary data.</text>
</comment>
<gene>
    <name evidence="1" type="ORF">ALQ33_200079</name>
</gene>
<dbReference type="AlphaFoldDB" id="A0A3M3Z8G8"/>
<reference evidence="1 2" key="1">
    <citation type="submission" date="2018-08" db="EMBL/GenBank/DDBJ databases">
        <title>Recombination of ecologically and evolutionarily significant loci maintains genetic cohesion in the Pseudomonas syringae species complex.</title>
        <authorList>
            <person name="Dillon M."/>
            <person name="Thakur S."/>
            <person name="Almeida R.N.D."/>
            <person name="Weir B.S."/>
            <person name="Guttman D.S."/>
        </authorList>
    </citation>
    <scope>NUCLEOTIDE SEQUENCE [LARGE SCALE GENOMIC DNA]</scope>
    <source>
        <strain evidence="1 2">ICMP 8902</strain>
    </source>
</reference>
<accession>A0A3M3Z8G8</accession>
<dbReference type="Proteomes" id="UP000279372">
    <property type="component" value="Unassembled WGS sequence"/>
</dbReference>
<name>A0A3M3Z8G8_9PSED</name>
<evidence type="ECO:0000313" key="2">
    <source>
        <dbReference type="Proteomes" id="UP000279372"/>
    </source>
</evidence>